<proteinExistence type="predicted"/>
<evidence type="ECO:0000313" key="2">
    <source>
        <dbReference type="EMBL" id="MFF0009537.1"/>
    </source>
</evidence>
<evidence type="ECO:0000256" key="1">
    <source>
        <dbReference type="SAM" id="MobiDB-lite"/>
    </source>
</evidence>
<comment type="caution">
    <text evidence="2">The sequence shown here is derived from an EMBL/GenBank/DDBJ whole genome shotgun (WGS) entry which is preliminary data.</text>
</comment>
<keyword evidence="3" id="KW-1185">Reference proteome</keyword>
<reference evidence="2 3" key="1">
    <citation type="submission" date="2024-10" db="EMBL/GenBank/DDBJ databases">
        <title>The Natural Products Discovery Center: Release of the First 8490 Sequenced Strains for Exploring Actinobacteria Biosynthetic Diversity.</title>
        <authorList>
            <person name="Kalkreuter E."/>
            <person name="Kautsar S.A."/>
            <person name="Yang D."/>
            <person name="Bader C.D."/>
            <person name="Teijaro C.N."/>
            <person name="Fluegel L."/>
            <person name="Davis C.M."/>
            <person name="Simpson J.R."/>
            <person name="Lauterbach L."/>
            <person name="Steele A.D."/>
            <person name="Gui C."/>
            <person name="Meng S."/>
            <person name="Li G."/>
            <person name="Viehrig K."/>
            <person name="Ye F."/>
            <person name="Su P."/>
            <person name="Kiefer A.F."/>
            <person name="Nichols A."/>
            <person name="Cepeda A.J."/>
            <person name="Yan W."/>
            <person name="Fan B."/>
            <person name="Jiang Y."/>
            <person name="Adhikari A."/>
            <person name="Zheng C.-J."/>
            <person name="Schuster L."/>
            <person name="Cowan T.M."/>
            <person name="Smanski M.J."/>
            <person name="Chevrette M.G."/>
            <person name="De Carvalho L.P.S."/>
            <person name="Shen B."/>
        </authorList>
    </citation>
    <scope>NUCLEOTIDE SEQUENCE [LARGE SCALE GENOMIC DNA]</scope>
    <source>
        <strain evidence="2 3">NPDC005497</strain>
    </source>
</reference>
<evidence type="ECO:0000313" key="3">
    <source>
        <dbReference type="Proteomes" id="UP001601422"/>
    </source>
</evidence>
<feature type="region of interest" description="Disordered" evidence="1">
    <location>
        <begin position="25"/>
        <end position="47"/>
    </location>
</feature>
<organism evidence="2 3">
    <name type="scientific">Streptomyces tibetensis</name>
    <dbReference type="NCBI Taxonomy" id="2382123"/>
    <lineage>
        <taxon>Bacteria</taxon>
        <taxon>Bacillati</taxon>
        <taxon>Actinomycetota</taxon>
        <taxon>Actinomycetes</taxon>
        <taxon>Kitasatosporales</taxon>
        <taxon>Streptomycetaceae</taxon>
        <taxon>Streptomyces</taxon>
    </lineage>
</organism>
<accession>A0ABW6NAV0</accession>
<gene>
    <name evidence="2" type="ORF">ACFYQT_39785</name>
</gene>
<dbReference type="Proteomes" id="UP001601422">
    <property type="component" value="Unassembled WGS sequence"/>
</dbReference>
<dbReference type="RefSeq" id="WP_389835432.1">
    <property type="nucleotide sequence ID" value="NZ_JBIAJP010000021.1"/>
</dbReference>
<dbReference type="EMBL" id="JBIAJP010000021">
    <property type="protein sequence ID" value="MFF0009537.1"/>
    <property type="molecule type" value="Genomic_DNA"/>
</dbReference>
<name>A0ABW6NAV0_9ACTN</name>
<feature type="compositionally biased region" description="Acidic residues" evidence="1">
    <location>
        <begin position="37"/>
        <end position="47"/>
    </location>
</feature>
<sequence>MPATAVRTTPAYPRPPIAHEYRELFREPVYTDGQTYTDDEDEDDEGW</sequence>
<protein>
    <submittedName>
        <fullName evidence="2">Uncharacterized protein</fullName>
    </submittedName>
</protein>